<dbReference type="Proteomes" id="UP001294412">
    <property type="component" value="Unassembled WGS sequence"/>
</dbReference>
<organism evidence="1 2">
    <name type="scientific">Fulvimarina uroteuthidis</name>
    <dbReference type="NCBI Taxonomy" id="3098149"/>
    <lineage>
        <taxon>Bacteria</taxon>
        <taxon>Pseudomonadati</taxon>
        <taxon>Pseudomonadota</taxon>
        <taxon>Alphaproteobacteria</taxon>
        <taxon>Hyphomicrobiales</taxon>
        <taxon>Aurantimonadaceae</taxon>
        <taxon>Fulvimarina</taxon>
    </lineage>
</organism>
<evidence type="ECO:0000313" key="1">
    <source>
        <dbReference type="EMBL" id="MDY8111077.1"/>
    </source>
</evidence>
<proteinExistence type="predicted"/>
<name>A0ABU5I6R2_9HYPH</name>
<sequence length="173" mass="18876">MELHVRSLDDVDRHLSAVHAAAAKTQTWIAAHDGSPMDLLRAMKFETIGFHPVADHALNVVEQINQTFTYAVALAAARTLLVRHPDAGGFVLAPGAHMSRPLDIMSETDGLVGAETFAAVTPGNNGKLAADLAKLASRPERYRYVFFASPRFPGTNRLQKFERDGVEVWSVDV</sequence>
<comment type="caution">
    <text evidence="1">The sequence shown here is derived from an EMBL/GenBank/DDBJ whole genome shotgun (WGS) entry which is preliminary data.</text>
</comment>
<dbReference type="RefSeq" id="WP_322189200.1">
    <property type="nucleotide sequence ID" value="NZ_JAXLPB010000010.1"/>
</dbReference>
<protein>
    <submittedName>
        <fullName evidence="1">Uncharacterized protein</fullName>
    </submittedName>
</protein>
<evidence type="ECO:0000313" key="2">
    <source>
        <dbReference type="Proteomes" id="UP001294412"/>
    </source>
</evidence>
<reference evidence="1 2" key="1">
    <citation type="submission" date="2023-12" db="EMBL/GenBank/DDBJ databases">
        <title>Description of Novel Strain Fulvimarina sp. 2208YS6-2-32 isolated from Uroteuthis (Photololigo) edulis.</title>
        <authorList>
            <person name="Park J.-S."/>
        </authorList>
    </citation>
    <scope>NUCLEOTIDE SEQUENCE [LARGE SCALE GENOMIC DNA]</scope>
    <source>
        <strain evidence="1 2">2208YS6-2-32</strain>
    </source>
</reference>
<dbReference type="EMBL" id="JAXLPB010000010">
    <property type="protein sequence ID" value="MDY8111077.1"/>
    <property type="molecule type" value="Genomic_DNA"/>
</dbReference>
<gene>
    <name evidence="1" type="ORF">U0C82_18295</name>
</gene>
<accession>A0ABU5I6R2</accession>
<keyword evidence="2" id="KW-1185">Reference proteome</keyword>